<comment type="subcellular location">
    <subcellularLocation>
        <location evidence="2">Plastid</location>
        <location evidence="2">Chloroplast</location>
    </subcellularLocation>
</comment>
<dbReference type="GeneID" id="26831004"/>
<proteinExistence type="inferred from homology"/>
<dbReference type="NCBIfam" id="TIGR01079">
    <property type="entry name" value="rplX_bact"/>
    <property type="match status" value="1"/>
</dbReference>
<evidence type="ECO:0000313" key="11">
    <source>
        <dbReference type="EMBL" id="AMB49182.1"/>
    </source>
</evidence>
<dbReference type="Pfam" id="PF17136">
    <property type="entry name" value="ribosomal_L24"/>
    <property type="match status" value="1"/>
</dbReference>
<dbReference type="HAMAP" id="MF_01326_B">
    <property type="entry name" value="Ribosomal_uL24_B"/>
    <property type="match status" value="1"/>
</dbReference>
<evidence type="ECO:0000256" key="1">
    <source>
        <dbReference type="ARBA" id="ARBA00004072"/>
    </source>
</evidence>
<gene>
    <name evidence="11" type="primary">rpl24</name>
</gene>
<dbReference type="GO" id="GO:0003735">
    <property type="term" value="F:structural constituent of ribosome"/>
    <property type="evidence" value="ECO:0007669"/>
    <property type="project" value="InterPro"/>
</dbReference>
<keyword evidence="8" id="KW-0687">Ribonucleoprotein</keyword>
<evidence type="ECO:0000256" key="2">
    <source>
        <dbReference type="ARBA" id="ARBA00004229"/>
    </source>
</evidence>
<protein>
    <recommendedName>
        <fullName evidence="9">Large ribosomal subunit protein uL24c</fullName>
    </recommendedName>
</protein>
<dbReference type="SUPFAM" id="SSF50104">
    <property type="entry name" value="Translation proteins SH3-like domain"/>
    <property type="match status" value="1"/>
</dbReference>
<feature type="domain" description="KOW" evidence="10">
    <location>
        <begin position="11"/>
        <end position="38"/>
    </location>
</feature>
<comment type="function">
    <text evidence="1">One of two assembly initiator proteins, it binds directly to the 5'-end of the 23S rRNA, where it nucleates assembly of the 50S subunit.</text>
</comment>
<evidence type="ECO:0000256" key="6">
    <source>
        <dbReference type="ARBA" id="ARBA00022640"/>
    </source>
</evidence>
<dbReference type="RefSeq" id="YP_009227432.1">
    <property type="nucleotide sequence ID" value="NC_029134.1"/>
</dbReference>
<dbReference type="GO" id="GO:0009507">
    <property type="term" value="C:chloroplast"/>
    <property type="evidence" value="ECO:0007669"/>
    <property type="project" value="UniProtKB-SubCell"/>
</dbReference>
<dbReference type="GO" id="GO:1990904">
    <property type="term" value="C:ribonucleoprotein complex"/>
    <property type="evidence" value="ECO:0007669"/>
    <property type="project" value="UniProtKB-KW"/>
</dbReference>
<comment type="subunit">
    <text evidence="4">Part of the 50S ribosomal subunit.</text>
</comment>
<evidence type="ECO:0000256" key="9">
    <source>
        <dbReference type="ARBA" id="ARBA00035282"/>
    </source>
</evidence>
<keyword evidence="6 11" id="KW-0934">Plastid</keyword>
<comment type="similarity">
    <text evidence="3">Belongs to the universal ribosomal protein uL24 family.</text>
</comment>
<dbReference type="EMBL" id="KU500638">
    <property type="protein sequence ID" value="AMB49182.1"/>
    <property type="molecule type" value="Genomic_DNA"/>
</dbReference>
<evidence type="ECO:0000259" key="10">
    <source>
        <dbReference type="SMART" id="SM00739"/>
    </source>
</evidence>
<evidence type="ECO:0000256" key="3">
    <source>
        <dbReference type="ARBA" id="ARBA00010618"/>
    </source>
</evidence>
<dbReference type="InterPro" id="IPR014722">
    <property type="entry name" value="Rib_uL2_dom2"/>
</dbReference>
<dbReference type="CDD" id="cd06089">
    <property type="entry name" value="KOW_RPL26"/>
    <property type="match status" value="1"/>
</dbReference>
<organism evidence="11">
    <name type="scientific">Sargassum thunbergii</name>
    <dbReference type="NCBI Taxonomy" id="127542"/>
    <lineage>
        <taxon>Eukaryota</taxon>
        <taxon>Sar</taxon>
        <taxon>Stramenopiles</taxon>
        <taxon>Ochrophyta</taxon>
        <taxon>PX clade</taxon>
        <taxon>Phaeophyceae</taxon>
        <taxon>Fucales</taxon>
        <taxon>Sargassaceae</taxon>
        <taxon>Sargassum</taxon>
    </lineage>
</organism>
<evidence type="ECO:0000256" key="8">
    <source>
        <dbReference type="ARBA" id="ARBA00023274"/>
    </source>
</evidence>
<dbReference type="GO" id="GO:0006412">
    <property type="term" value="P:translation"/>
    <property type="evidence" value="ECO:0007669"/>
    <property type="project" value="InterPro"/>
</dbReference>
<sequence length="82" mass="9351">MKKTKLKRKLHIKIGETVKIISGQEKGKVGLVKKIVRSKKKLIIQGINIRTKHIKSNRPGEDGEIKRIEFPIDSSNVSSYKE</sequence>
<dbReference type="PANTHER" id="PTHR12903">
    <property type="entry name" value="MITOCHONDRIAL RIBOSOMAL PROTEIN L24"/>
    <property type="match status" value="1"/>
</dbReference>
<dbReference type="AlphaFoldDB" id="A0A0Y0GAV4"/>
<keyword evidence="5" id="KW-0150">Chloroplast</keyword>
<dbReference type="InterPro" id="IPR057264">
    <property type="entry name" value="Ribosomal_uL24_C"/>
</dbReference>
<dbReference type="InterPro" id="IPR005824">
    <property type="entry name" value="KOW"/>
</dbReference>
<name>A0A0Y0GAV4_9PHAE</name>
<dbReference type="GO" id="GO:0003723">
    <property type="term" value="F:RNA binding"/>
    <property type="evidence" value="ECO:0007669"/>
    <property type="project" value="InterPro"/>
</dbReference>
<evidence type="ECO:0000256" key="4">
    <source>
        <dbReference type="ARBA" id="ARBA00011838"/>
    </source>
</evidence>
<dbReference type="InterPro" id="IPR008991">
    <property type="entry name" value="Translation_prot_SH3-like_sf"/>
</dbReference>
<geneLocation type="plastid" evidence="11"/>
<dbReference type="InterPro" id="IPR041988">
    <property type="entry name" value="Ribosomal_uL24_KOW"/>
</dbReference>
<evidence type="ECO:0000256" key="7">
    <source>
        <dbReference type="ARBA" id="ARBA00022980"/>
    </source>
</evidence>
<keyword evidence="7 11" id="KW-0689">Ribosomal protein</keyword>
<evidence type="ECO:0000256" key="5">
    <source>
        <dbReference type="ARBA" id="ARBA00022528"/>
    </source>
</evidence>
<dbReference type="Gene3D" id="2.30.30.30">
    <property type="match status" value="1"/>
</dbReference>
<dbReference type="Pfam" id="PF00467">
    <property type="entry name" value="KOW"/>
    <property type="match status" value="1"/>
</dbReference>
<accession>A0A0Y0GAV4</accession>
<dbReference type="InterPro" id="IPR003256">
    <property type="entry name" value="Ribosomal_uL24"/>
</dbReference>
<reference evidence="11" key="1">
    <citation type="submission" date="2016-01" db="EMBL/GenBank/DDBJ databases">
        <title>The complete plastid genome of Sargassum thunbergii (Fucales, Phaeophyceae).</title>
        <authorList>
            <person name="Yang J.H."/>
        </authorList>
    </citation>
    <scope>NUCLEOTIDE SEQUENCE</scope>
</reference>
<dbReference type="GO" id="GO:0005840">
    <property type="term" value="C:ribosome"/>
    <property type="evidence" value="ECO:0007669"/>
    <property type="project" value="UniProtKB-KW"/>
</dbReference>
<dbReference type="SMART" id="SM00739">
    <property type="entry name" value="KOW"/>
    <property type="match status" value="1"/>
</dbReference>